<feature type="chain" id="PRO_5041905964" evidence="1">
    <location>
        <begin position="24"/>
        <end position="231"/>
    </location>
</feature>
<keyword evidence="1" id="KW-0732">Signal</keyword>
<proteinExistence type="predicted"/>
<dbReference type="EMBL" id="JAWQEG010004106">
    <property type="protein sequence ID" value="KAK3862981.1"/>
    <property type="molecule type" value="Genomic_DNA"/>
</dbReference>
<evidence type="ECO:0000313" key="2">
    <source>
        <dbReference type="EMBL" id="KAK3862981.1"/>
    </source>
</evidence>
<keyword evidence="3" id="KW-1185">Reference proteome</keyword>
<dbReference type="AlphaFoldDB" id="A0AAE1EX43"/>
<dbReference type="Proteomes" id="UP001286313">
    <property type="component" value="Unassembled WGS sequence"/>
</dbReference>
<organism evidence="2 3">
    <name type="scientific">Petrolisthes cinctipes</name>
    <name type="common">Flat porcelain crab</name>
    <dbReference type="NCBI Taxonomy" id="88211"/>
    <lineage>
        <taxon>Eukaryota</taxon>
        <taxon>Metazoa</taxon>
        <taxon>Ecdysozoa</taxon>
        <taxon>Arthropoda</taxon>
        <taxon>Crustacea</taxon>
        <taxon>Multicrustacea</taxon>
        <taxon>Malacostraca</taxon>
        <taxon>Eumalacostraca</taxon>
        <taxon>Eucarida</taxon>
        <taxon>Decapoda</taxon>
        <taxon>Pleocyemata</taxon>
        <taxon>Anomura</taxon>
        <taxon>Galatheoidea</taxon>
        <taxon>Porcellanidae</taxon>
        <taxon>Petrolisthes</taxon>
    </lineage>
</organism>
<gene>
    <name evidence="2" type="ORF">Pcinc_031186</name>
</gene>
<name>A0AAE1EX43_PETCI</name>
<reference evidence="2" key="1">
    <citation type="submission" date="2023-10" db="EMBL/GenBank/DDBJ databases">
        <title>Genome assemblies of two species of porcelain crab, Petrolisthes cinctipes and Petrolisthes manimaculis (Anomura: Porcellanidae).</title>
        <authorList>
            <person name="Angst P."/>
        </authorList>
    </citation>
    <scope>NUCLEOTIDE SEQUENCE</scope>
    <source>
        <strain evidence="2">PB745_01</strain>
        <tissue evidence="2">Gill</tissue>
    </source>
</reference>
<evidence type="ECO:0000256" key="1">
    <source>
        <dbReference type="SAM" id="SignalP"/>
    </source>
</evidence>
<feature type="signal peptide" evidence="1">
    <location>
        <begin position="1"/>
        <end position="23"/>
    </location>
</feature>
<evidence type="ECO:0000313" key="3">
    <source>
        <dbReference type="Proteomes" id="UP001286313"/>
    </source>
</evidence>
<protein>
    <submittedName>
        <fullName evidence="2">Uncharacterized protein</fullName>
    </submittedName>
</protein>
<sequence>MSSQVCVMASLLLLLLGSGEVHGYWKKKASWSTCVSVTDTLYKTDTVLSPYNVYITDTSIHTITHNLEITLVKPVRSTKVIWANVTVYPEEEIITQTDYLTYVAIVHSPASSLLHTIPVTSTLFSQLTSQTLVTRTTTSTAENPYSTVTNTATYLLTDTEYHTTYITQTSTVYGTNMVDGGFSLYTDIYPPTYDVVQDSTSTIQSSVTVYETTTIITSVFSCYPPQTSYMR</sequence>
<comment type="caution">
    <text evidence="2">The sequence shown here is derived from an EMBL/GenBank/DDBJ whole genome shotgun (WGS) entry which is preliminary data.</text>
</comment>
<accession>A0AAE1EX43</accession>